<gene>
    <name evidence="2" type="ORF">CYLTODRAFT_455648</name>
</gene>
<dbReference type="EMBL" id="KN880564">
    <property type="protein sequence ID" value="KIY66144.1"/>
    <property type="molecule type" value="Genomic_DNA"/>
</dbReference>
<name>A0A0D7B7I2_9AGAR</name>
<dbReference type="PANTHER" id="PTHR24361">
    <property type="entry name" value="MITOGEN-ACTIVATED KINASE KINASE KINASE"/>
    <property type="match status" value="1"/>
</dbReference>
<dbReference type="GO" id="GO:0005524">
    <property type="term" value="F:ATP binding"/>
    <property type="evidence" value="ECO:0007669"/>
    <property type="project" value="InterPro"/>
</dbReference>
<sequence>MSQMQNPAPPALSYAAEEFPQYQAHYSAPPVPAVINPSRIFTAFVQAVKIEVDPELREKYWIEVRTAEEKRYNAKQILKVHNKLKRESLEREIQRIRIINKLPSAYGVETNKQHVFDDSVSSGPLFFDACDDKISYKLSNTRLGSGGGGTVDIGLQTTQDPHTKRVCAIKTISYHDIPNKAWDGYNEANIMYAVNGHSHFLELYTCANDPDLSRVYIAMEYLHAMDLLTWKQHLTASSTSTSTASPLDPAHSSFSFSDPWLCHIAKHTLTALDFLHTQLGLIHRDISTKNIMMDQHFRVKIIDLGLVRRVETPEYLGPVGVRAFMDQQAFEKQMWLPSADIWSLGVVLMHLRWSEEYNFWEGTNDVVIAAWTDVTLRALSKLSKIKGKAGHFLRNCLKEREEQRANACQLLRHPWIIGLSKHPFSNKSTP</sequence>
<dbReference type="STRING" id="1314674.A0A0D7B7I2"/>
<proteinExistence type="predicted"/>
<dbReference type="InterPro" id="IPR011009">
    <property type="entry name" value="Kinase-like_dom_sf"/>
</dbReference>
<dbReference type="Gene3D" id="1.10.510.10">
    <property type="entry name" value="Transferase(Phosphotransferase) domain 1"/>
    <property type="match status" value="1"/>
</dbReference>
<dbReference type="GO" id="GO:0004674">
    <property type="term" value="F:protein serine/threonine kinase activity"/>
    <property type="evidence" value="ECO:0007669"/>
    <property type="project" value="TreeGrafter"/>
</dbReference>
<keyword evidence="2" id="KW-0418">Kinase</keyword>
<keyword evidence="3" id="KW-1185">Reference proteome</keyword>
<dbReference type="AlphaFoldDB" id="A0A0D7B7I2"/>
<dbReference type="OrthoDB" id="4062651at2759"/>
<dbReference type="InterPro" id="IPR008266">
    <property type="entry name" value="Tyr_kinase_AS"/>
</dbReference>
<dbReference type="Proteomes" id="UP000054007">
    <property type="component" value="Unassembled WGS sequence"/>
</dbReference>
<dbReference type="PROSITE" id="PS50011">
    <property type="entry name" value="PROTEIN_KINASE_DOM"/>
    <property type="match status" value="1"/>
</dbReference>
<evidence type="ECO:0000313" key="3">
    <source>
        <dbReference type="Proteomes" id="UP000054007"/>
    </source>
</evidence>
<evidence type="ECO:0000259" key="1">
    <source>
        <dbReference type="PROSITE" id="PS50011"/>
    </source>
</evidence>
<dbReference type="CDD" id="cd00180">
    <property type="entry name" value="PKc"/>
    <property type="match status" value="1"/>
</dbReference>
<dbReference type="InterPro" id="IPR053235">
    <property type="entry name" value="Ser_Thr_kinase"/>
</dbReference>
<dbReference type="PANTHER" id="PTHR24361:SF678">
    <property type="entry name" value="SPORULATION-SPECIFIC PROTEIN 1"/>
    <property type="match status" value="1"/>
</dbReference>
<dbReference type="SUPFAM" id="SSF56112">
    <property type="entry name" value="Protein kinase-like (PK-like)"/>
    <property type="match status" value="1"/>
</dbReference>
<feature type="domain" description="Protein kinase" evidence="1">
    <location>
        <begin position="137"/>
        <end position="416"/>
    </location>
</feature>
<keyword evidence="2" id="KW-0808">Transferase</keyword>
<dbReference type="GO" id="GO:0005737">
    <property type="term" value="C:cytoplasm"/>
    <property type="evidence" value="ECO:0007669"/>
    <property type="project" value="TreeGrafter"/>
</dbReference>
<dbReference type="Pfam" id="PF00069">
    <property type="entry name" value="Pkinase"/>
    <property type="match status" value="1"/>
</dbReference>
<accession>A0A0D7B7I2</accession>
<organism evidence="2 3">
    <name type="scientific">Cylindrobasidium torrendii FP15055 ss-10</name>
    <dbReference type="NCBI Taxonomy" id="1314674"/>
    <lineage>
        <taxon>Eukaryota</taxon>
        <taxon>Fungi</taxon>
        <taxon>Dikarya</taxon>
        <taxon>Basidiomycota</taxon>
        <taxon>Agaricomycotina</taxon>
        <taxon>Agaricomycetes</taxon>
        <taxon>Agaricomycetidae</taxon>
        <taxon>Agaricales</taxon>
        <taxon>Marasmiineae</taxon>
        <taxon>Physalacriaceae</taxon>
        <taxon>Cylindrobasidium</taxon>
    </lineage>
</organism>
<reference evidence="2 3" key="1">
    <citation type="journal article" date="2015" name="Fungal Genet. Biol.">
        <title>Evolution of novel wood decay mechanisms in Agaricales revealed by the genome sequences of Fistulina hepatica and Cylindrobasidium torrendii.</title>
        <authorList>
            <person name="Floudas D."/>
            <person name="Held B.W."/>
            <person name="Riley R."/>
            <person name="Nagy L.G."/>
            <person name="Koehler G."/>
            <person name="Ransdell A.S."/>
            <person name="Younus H."/>
            <person name="Chow J."/>
            <person name="Chiniquy J."/>
            <person name="Lipzen A."/>
            <person name="Tritt A."/>
            <person name="Sun H."/>
            <person name="Haridas S."/>
            <person name="LaButti K."/>
            <person name="Ohm R.A."/>
            <person name="Kues U."/>
            <person name="Blanchette R.A."/>
            <person name="Grigoriev I.V."/>
            <person name="Minto R.E."/>
            <person name="Hibbett D.S."/>
        </authorList>
    </citation>
    <scope>NUCLEOTIDE SEQUENCE [LARGE SCALE GENOMIC DNA]</scope>
    <source>
        <strain evidence="2 3">FP15055 ss-10</strain>
    </source>
</reference>
<dbReference type="PROSITE" id="PS00109">
    <property type="entry name" value="PROTEIN_KINASE_TYR"/>
    <property type="match status" value="1"/>
</dbReference>
<evidence type="ECO:0000313" key="2">
    <source>
        <dbReference type="EMBL" id="KIY66144.1"/>
    </source>
</evidence>
<protein>
    <submittedName>
        <fullName evidence="2">Kinase-like protein</fullName>
    </submittedName>
</protein>
<dbReference type="InterPro" id="IPR000719">
    <property type="entry name" value="Prot_kinase_dom"/>
</dbReference>